<gene>
    <name evidence="1" type="ORF">FGO68_gene3618</name>
</gene>
<comment type="caution">
    <text evidence="1">The sequence shown here is derived from an EMBL/GenBank/DDBJ whole genome shotgun (WGS) entry which is preliminary data.</text>
</comment>
<evidence type="ECO:0000313" key="1">
    <source>
        <dbReference type="EMBL" id="TNV82225.1"/>
    </source>
</evidence>
<proteinExistence type="predicted"/>
<name>A0A8J8NXS7_HALGN</name>
<reference evidence="1" key="1">
    <citation type="submission" date="2019-06" db="EMBL/GenBank/DDBJ databases">
        <authorList>
            <person name="Zheng W."/>
        </authorList>
    </citation>
    <scope>NUCLEOTIDE SEQUENCE</scope>
    <source>
        <strain evidence="1">QDHG01</strain>
    </source>
</reference>
<protein>
    <submittedName>
        <fullName evidence="1">Uncharacterized protein</fullName>
    </submittedName>
</protein>
<dbReference type="AlphaFoldDB" id="A0A8J8NXS7"/>
<evidence type="ECO:0000313" key="2">
    <source>
        <dbReference type="Proteomes" id="UP000785679"/>
    </source>
</evidence>
<organism evidence="1 2">
    <name type="scientific">Halteria grandinella</name>
    <dbReference type="NCBI Taxonomy" id="5974"/>
    <lineage>
        <taxon>Eukaryota</taxon>
        <taxon>Sar</taxon>
        <taxon>Alveolata</taxon>
        <taxon>Ciliophora</taxon>
        <taxon>Intramacronucleata</taxon>
        <taxon>Spirotrichea</taxon>
        <taxon>Stichotrichia</taxon>
        <taxon>Sporadotrichida</taxon>
        <taxon>Halteriidae</taxon>
        <taxon>Halteria</taxon>
    </lineage>
</organism>
<accession>A0A8J8NXS7</accession>
<dbReference type="Proteomes" id="UP000785679">
    <property type="component" value="Unassembled WGS sequence"/>
</dbReference>
<keyword evidence="2" id="KW-1185">Reference proteome</keyword>
<dbReference type="EMBL" id="RRYP01005222">
    <property type="protein sequence ID" value="TNV82225.1"/>
    <property type="molecule type" value="Genomic_DNA"/>
</dbReference>
<sequence length="68" mass="7635">MLGYFLNRRGTKQPVSFLFETVSTPQLISNWPLKSKFSSKFASQSVSGNQPQSILIYILASPIVEIRS</sequence>